<dbReference type="PRINTS" id="PR01005">
    <property type="entry name" value="FLGHOOKAP1"/>
</dbReference>
<keyword evidence="5" id="KW-0964">Secreted</keyword>
<feature type="domain" description="Flagellar hook-associated protein 1 D2-like" evidence="9">
    <location>
        <begin position="342"/>
        <end position="406"/>
    </location>
</feature>
<evidence type="ECO:0000259" key="9">
    <source>
        <dbReference type="Pfam" id="PF21158"/>
    </source>
</evidence>
<evidence type="ECO:0000313" key="12">
    <source>
        <dbReference type="Proteomes" id="UP001595791"/>
    </source>
</evidence>
<evidence type="ECO:0000256" key="5">
    <source>
        <dbReference type="ARBA" id="ARBA00022525"/>
    </source>
</evidence>
<keyword evidence="6" id="KW-0975">Bacterial flagellum</keyword>
<keyword evidence="11" id="KW-0969">Cilium</keyword>
<keyword evidence="11" id="KW-0282">Flagellum</keyword>
<dbReference type="InterPro" id="IPR002371">
    <property type="entry name" value="FlgK"/>
</dbReference>
<evidence type="ECO:0000256" key="1">
    <source>
        <dbReference type="ARBA" id="ARBA00004365"/>
    </source>
</evidence>
<feature type="domain" description="Flagellar hook-associated protein 1 D2-like" evidence="9">
    <location>
        <begin position="434"/>
        <end position="518"/>
    </location>
</feature>
<comment type="similarity">
    <text evidence="3">Belongs to the flagella basal body rod proteins family.</text>
</comment>
<evidence type="ECO:0000313" key="11">
    <source>
        <dbReference type="EMBL" id="MFC4157758.1"/>
    </source>
</evidence>
<dbReference type="Pfam" id="PF00460">
    <property type="entry name" value="Flg_bb_rod"/>
    <property type="match status" value="1"/>
</dbReference>
<feature type="domain" description="Flagellar basal-body/hook protein C-terminal" evidence="8">
    <location>
        <begin position="804"/>
        <end position="841"/>
    </location>
</feature>
<dbReference type="SUPFAM" id="SSF64518">
    <property type="entry name" value="Phase 1 flagellin"/>
    <property type="match status" value="1"/>
</dbReference>
<gene>
    <name evidence="11" type="primary">flgK</name>
    <name evidence="11" type="ORF">ACFOW7_00170</name>
</gene>
<evidence type="ECO:0000256" key="4">
    <source>
        <dbReference type="ARBA" id="ARBA00016244"/>
    </source>
</evidence>
<name>A0ABV8MI45_9NEIS</name>
<evidence type="ECO:0000259" key="8">
    <source>
        <dbReference type="Pfam" id="PF06429"/>
    </source>
</evidence>
<feature type="domain" description="Flagellar basal body rod protein N-terminal" evidence="7">
    <location>
        <begin position="8"/>
        <end position="35"/>
    </location>
</feature>
<dbReference type="InterPro" id="IPR010930">
    <property type="entry name" value="Flg_bb/hook_C_dom"/>
</dbReference>
<accession>A0ABV8MI45</accession>
<evidence type="ECO:0000256" key="6">
    <source>
        <dbReference type="ARBA" id="ARBA00023143"/>
    </source>
</evidence>
<evidence type="ECO:0000259" key="10">
    <source>
        <dbReference type="Pfam" id="PF22638"/>
    </source>
</evidence>
<dbReference type="NCBIfam" id="TIGR02492">
    <property type="entry name" value="flgK_ends"/>
    <property type="match status" value="1"/>
</dbReference>
<dbReference type="PANTHER" id="PTHR30033:SF1">
    <property type="entry name" value="FLAGELLAR HOOK-ASSOCIATED PROTEIN 1"/>
    <property type="match status" value="1"/>
</dbReference>
<reference evidence="12" key="1">
    <citation type="journal article" date="2019" name="Int. J. Syst. Evol. Microbiol.">
        <title>The Global Catalogue of Microorganisms (GCM) 10K type strain sequencing project: providing services to taxonomists for standard genome sequencing and annotation.</title>
        <authorList>
            <consortium name="The Broad Institute Genomics Platform"/>
            <consortium name="The Broad Institute Genome Sequencing Center for Infectious Disease"/>
            <person name="Wu L."/>
            <person name="Ma J."/>
        </authorList>
    </citation>
    <scope>NUCLEOTIDE SEQUENCE [LARGE SCALE GENOMIC DNA]</scope>
    <source>
        <strain evidence="12">LMG 29894</strain>
    </source>
</reference>
<dbReference type="InterPro" id="IPR049119">
    <property type="entry name" value="FlgK_D2-like"/>
</dbReference>
<evidence type="ECO:0000256" key="3">
    <source>
        <dbReference type="ARBA" id="ARBA00009677"/>
    </source>
</evidence>
<dbReference type="Pfam" id="PF06429">
    <property type="entry name" value="Flg_bbr_C"/>
    <property type="match status" value="1"/>
</dbReference>
<keyword evidence="12" id="KW-1185">Reference proteome</keyword>
<dbReference type="InterPro" id="IPR001444">
    <property type="entry name" value="Flag_bb_rod_N"/>
</dbReference>
<sequence>MGNSIFGIAISGLRAAQIGLATTSHNIANASTPGYNRQTMSQSATTPLPSGGGFIGRGVEIDSISRVYNDFVTRQVQSAQAQDGYLSNLLNHLSDLDNMLADPSAGFSPSLQDFFGGIQTVANNPASVPARQSLLGLTEAMVTKLQTVNNRMNQLREDVNGEIKSTVTSINSVTSQIAKLNDQIVLNRGLGNGQAPNDLLDQRDQLVKELNKFVKSTVVTQSDGSYNVFVGNGQNLVVGNQAFTLAAVASKIDPHRLEVAYQQYGVTALIPSKMLTGGSLGGVLEFREQGLDLAQNSLGRVAAAMSLAINQQHRQGQDLNGQIGGNFFRMPMATQTFAEGSNTAVPAESIKFTAELQPSVNFVESDYSLEYDGTNYMVTRLTDGRRELLSVVDGSASAFGFYIKLDETNLTPNTPFNPISFSFLPKARAIPNGNNDISSSQLLSVGIKDASKLTTSDYEFSYEGDSLWTIQRLSDGAKFLVDTGDLDGRPYELDGLQFPLVSSVAGLFQPGDKFLIQPTREFSNNLSVAITDTSKIAAAVPIRTSSDVLNIQAVSSDPAATTISVLSPLIKSEGGATVNPIRIEFDATSYKLVDTVSGKTLKENQPYTGTDDVIELNGWRIQVNGVTAGETIVVTPRKNTGSGTISAGKMSGAPLTLDHPVLTDALGNASPIKHRLAFQFTSATQFDIVDLDAPAPGLVQSGVSFTAGKPILVNGMEFAITGTPAQGDAFLVEPNKGGVADNRNMLAMGKLQTTNLLDGGTTNFQGAYSKTVADVGVKTNQAKINQQAQASLLKQAETKLQDLSGVNLDEEAAGLLSFQQAYMAASRTIQIAQRAFDEVLNIGR</sequence>
<dbReference type="RefSeq" id="WP_378159731.1">
    <property type="nucleotide sequence ID" value="NZ_JBHSBU010000001.1"/>
</dbReference>
<dbReference type="InterPro" id="IPR053927">
    <property type="entry name" value="FlgK_helical"/>
</dbReference>
<dbReference type="Proteomes" id="UP001595791">
    <property type="component" value="Unassembled WGS sequence"/>
</dbReference>
<dbReference type="Pfam" id="PF21158">
    <property type="entry name" value="flgK_1st_1"/>
    <property type="match status" value="2"/>
</dbReference>
<evidence type="ECO:0000256" key="2">
    <source>
        <dbReference type="ARBA" id="ARBA00004613"/>
    </source>
</evidence>
<dbReference type="EMBL" id="JBHSBU010000001">
    <property type="protein sequence ID" value="MFC4157758.1"/>
    <property type="molecule type" value="Genomic_DNA"/>
</dbReference>
<comment type="caution">
    <text evidence="11">The sequence shown here is derived from an EMBL/GenBank/DDBJ whole genome shotgun (WGS) entry which is preliminary data.</text>
</comment>
<feature type="domain" description="Flagellar hook-associated protein FlgK helical" evidence="10">
    <location>
        <begin position="93"/>
        <end position="328"/>
    </location>
</feature>
<evidence type="ECO:0000259" key="7">
    <source>
        <dbReference type="Pfam" id="PF00460"/>
    </source>
</evidence>
<proteinExistence type="inferred from homology"/>
<comment type="subcellular location">
    <subcellularLocation>
        <location evidence="1">Bacterial flagellum</location>
    </subcellularLocation>
    <subcellularLocation>
        <location evidence="2">Secreted</location>
    </subcellularLocation>
</comment>
<dbReference type="PANTHER" id="PTHR30033">
    <property type="entry name" value="FLAGELLAR HOOK-ASSOCIATED PROTEIN 1"/>
    <property type="match status" value="1"/>
</dbReference>
<keyword evidence="11" id="KW-0966">Cell projection</keyword>
<dbReference type="Pfam" id="PF22638">
    <property type="entry name" value="FlgK_D1"/>
    <property type="match status" value="1"/>
</dbReference>
<organism evidence="11 12">
    <name type="scientific">Chitinimonas lacunae</name>
    <dbReference type="NCBI Taxonomy" id="1963018"/>
    <lineage>
        <taxon>Bacteria</taxon>
        <taxon>Pseudomonadati</taxon>
        <taxon>Pseudomonadota</taxon>
        <taxon>Betaproteobacteria</taxon>
        <taxon>Neisseriales</taxon>
        <taxon>Chitinibacteraceae</taxon>
        <taxon>Chitinimonas</taxon>
    </lineage>
</organism>
<protein>
    <recommendedName>
        <fullName evidence="4">Flagellar hook-associated protein 1</fullName>
    </recommendedName>
</protein>